<dbReference type="Pfam" id="PF05857">
    <property type="entry name" value="TraX"/>
    <property type="match status" value="1"/>
</dbReference>
<feature type="transmembrane region" description="Helical" evidence="1">
    <location>
        <begin position="157"/>
        <end position="177"/>
    </location>
</feature>
<evidence type="ECO:0000256" key="1">
    <source>
        <dbReference type="SAM" id="Phobius"/>
    </source>
</evidence>
<feature type="transmembrane region" description="Helical" evidence="1">
    <location>
        <begin position="125"/>
        <end position="145"/>
    </location>
</feature>
<dbReference type="AlphaFoldDB" id="A0A6N3BAD6"/>
<dbReference type="InterPro" id="IPR008875">
    <property type="entry name" value="TraX"/>
</dbReference>
<feature type="transmembrane region" description="Helical" evidence="1">
    <location>
        <begin position="62"/>
        <end position="80"/>
    </location>
</feature>
<feature type="transmembrane region" description="Helical" evidence="1">
    <location>
        <begin position="210"/>
        <end position="229"/>
    </location>
</feature>
<accession>A0A6N3BAD6</accession>
<protein>
    <submittedName>
        <fullName evidence="2">TraX protein</fullName>
    </submittedName>
</protein>
<feature type="transmembrane region" description="Helical" evidence="1">
    <location>
        <begin position="31"/>
        <end position="50"/>
    </location>
</feature>
<organism evidence="2">
    <name type="scientific">Clostridium tertium</name>
    <dbReference type="NCBI Taxonomy" id="1559"/>
    <lineage>
        <taxon>Bacteria</taxon>
        <taxon>Bacillati</taxon>
        <taxon>Bacillota</taxon>
        <taxon>Clostridia</taxon>
        <taxon>Eubacteriales</taxon>
        <taxon>Clostridiaceae</taxon>
        <taxon>Clostridium</taxon>
    </lineage>
</organism>
<feature type="transmembrane region" description="Helical" evidence="1">
    <location>
        <begin position="238"/>
        <end position="257"/>
    </location>
</feature>
<keyword evidence="1" id="KW-0472">Membrane</keyword>
<keyword evidence="1" id="KW-1133">Transmembrane helix</keyword>
<sequence>MNSTTLKLIALFLMFLDHIFAFIDGMPIWLTWLGRISAPIFMFTMVWGLYYTHDRKKYLLKIYYFNIIMAVGDVILAMAFPKSDKLLVNNIFNTLLLIGIVATIIDKYKNGEKMEGKKLLNKFWILQGISILITVVIVAMFHKIYNLALIPSAILPNILFCEGGPLWFVIGIMLYVFKDDKKKLMMYYPIFSAITFVFISGFSFTYENLFLINYQWMMILALPFMLIYNGEKGRGLKWLFYIFYPVHIFILFILGNYI</sequence>
<reference evidence="2" key="1">
    <citation type="submission" date="2019-11" db="EMBL/GenBank/DDBJ databases">
        <authorList>
            <person name="Feng L."/>
        </authorList>
    </citation>
    <scope>NUCLEOTIDE SEQUENCE</scope>
    <source>
        <strain evidence="2">CTertiumLFYP3</strain>
    </source>
</reference>
<keyword evidence="1" id="KW-0812">Transmembrane</keyword>
<gene>
    <name evidence="2" type="ORF">CTLFYP3_01208</name>
</gene>
<feature type="transmembrane region" description="Helical" evidence="1">
    <location>
        <begin position="86"/>
        <end position="105"/>
    </location>
</feature>
<feature type="transmembrane region" description="Helical" evidence="1">
    <location>
        <begin position="184"/>
        <end position="204"/>
    </location>
</feature>
<proteinExistence type="predicted"/>
<evidence type="ECO:0000313" key="2">
    <source>
        <dbReference type="EMBL" id="VYT99518.1"/>
    </source>
</evidence>
<name>A0A6N3BAD6_9CLOT</name>
<dbReference type="EMBL" id="CACRTO010000013">
    <property type="protein sequence ID" value="VYT99518.1"/>
    <property type="molecule type" value="Genomic_DNA"/>
</dbReference>
<dbReference type="RefSeq" id="WP_421755467.1">
    <property type="nucleotide sequence ID" value="NZ_CACRTO010000013.1"/>
</dbReference>